<reference evidence="1" key="1">
    <citation type="submission" date="2016-10" db="EMBL/GenBank/DDBJ databases">
        <title>Sequence of Gallionella enrichment culture.</title>
        <authorList>
            <person name="Poehlein A."/>
            <person name="Muehling M."/>
            <person name="Daniel R."/>
        </authorList>
    </citation>
    <scope>NUCLEOTIDE SEQUENCE</scope>
</reference>
<proteinExistence type="predicted"/>
<name>A0A1J5PE80_9ZZZZ</name>
<protein>
    <submittedName>
        <fullName evidence="1">Uncharacterized protein</fullName>
    </submittedName>
</protein>
<accession>A0A1J5PE80</accession>
<dbReference type="AlphaFoldDB" id="A0A1J5PE80"/>
<comment type="caution">
    <text evidence="1">The sequence shown here is derived from an EMBL/GenBank/DDBJ whole genome shotgun (WGS) entry which is preliminary data.</text>
</comment>
<gene>
    <name evidence="1" type="ORF">GALL_488590</name>
</gene>
<evidence type="ECO:0000313" key="1">
    <source>
        <dbReference type="EMBL" id="OIQ69538.1"/>
    </source>
</evidence>
<dbReference type="EMBL" id="MLJW01004669">
    <property type="protein sequence ID" value="OIQ69538.1"/>
    <property type="molecule type" value="Genomic_DNA"/>
</dbReference>
<organism evidence="1">
    <name type="scientific">mine drainage metagenome</name>
    <dbReference type="NCBI Taxonomy" id="410659"/>
    <lineage>
        <taxon>unclassified sequences</taxon>
        <taxon>metagenomes</taxon>
        <taxon>ecological metagenomes</taxon>
    </lineage>
</organism>
<sequence>MAWGAGGEGSGMTEQAFAAQFAKYKILQAQVGAPGEPEGGAGSIYIQAPVQIQGQLANGAPFHQGGVVTLRRVIDVPGATADQLRWRISQVDLHPNP</sequence>